<reference evidence="3 4" key="1">
    <citation type="submission" date="2015-01" db="EMBL/GenBank/DDBJ databases">
        <title>Evolution of Trichinella species and genotypes.</title>
        <authorList>
            <person name="Korhonen P.K."/>
            <person name="Edoardo P."/>
            <person name="Giuseppe L.R."/>
            <person name="Gasser R.B."/>
        </authorList>
    </citation>
    <scope>NUCLEOTIDE SEQUENCE [LARGE SCALE GENOMIC DNA]</scope>
    <source>
        <strain evidence="2">ISS176</strain>
        <strain evidence="1">ISS470</strain>
    </source>
</reference>
<name>A0A0V1FN29_TRIPS</name>
<dbReference type="EMBL" id="JYDT01000055">
    <property type="protein sequence ID" value="KRY87481.1"/>
    <property type="molecule type" value="Genomic_DNA"/>
</dbReference>
<gene>
    <name evidence="2" type="ORF">T4C_4024</name>
    <name evidence="1" type="ORF">T4D_1121</name>
</gene>
<organism evidence="1 4">
    <name type="scientific">Trichinella pseudospiralis</name>
    <name type="common">Parasitic roundworm</name>
    <dbReference type="NCBI Taxonomy" id="6337"/>
    <lineage>
        <taxon>Eukaryota</taxon>
        <taxon>Metazoa</taxon>
        <taxon>Ecdysozoa</taxon>
        <taxon>Nematoda</taxon>
        <taxon>Enoplea</taxon>
        <taxon>Dorylaimia</taxon>
        <taxon>Trichinellida</taxon>
        <taxon>Trichinellidae</taxon>
        <taxon>Trichinella</taxon>
    </lineage>
</organism>
<comment type="caution">
    <text evidence="1">The sequence shown here is derived from an EMBL/GenBank/DDBJ whole genome shotgun (WGS) entry which is preliminary data.</text>
</comment>
<accession>A0A0V1FN29</accession>
<evidence type="ECO:0000313" key="2">
    <source>
        <dbReference type="EMBL" id="KRZ29611.1"/>
    </source>
</evidence>
<evidence type="ECO:0000313" key="3">
    <source>
        <dbReference type="Proteomes" id="UP000054826"/>
    </source>
</evidence>
<proteinExistence type="predicted"/>
<dbReference type="Proteomes" id="UP000054826">
    <property type="component" value="Unassembled WGS sequence"/>
</dbReference>
<dbReference type="EMBL" id="JYDV01000138">
    <property type="protein sequence ID" value="KRZ29611.1"/>
    <property type="molecule type" value="Genomic_DNA"/>
</dbReference>
<dbReference type="AlphaFoldDB" id="A0A0V1FN29"/>
<evidence type="ECO:0000313" key="4">
    <source>
        <dbReference type="Proteomes" id="UP000054995"/>
    </source>
</evidence>
<sequence>MTTQSTRPVYDYPIGPIVSRWHPTTQSTFQLKKSKCLGATDRDGTMRCADFGEVACLAFADVYLETEVEDH</sequence>
<keyword evidence="4" id="KW-1185">Reference proteome</keyword>
<protein>
    <submittedName>
        <fullName evidence="1">Uncharacterized protein</fullName>
    </submittedName>
</protein>
<dbReference type="Proteomes" id="UP000054995">
    <property type="component" value="Unassembled WGS sequence"/>
</dbReference>
<evidence type="ECO:0000313" key="1">
    <source>
        <dbReference type="EMBL" id="KRY87481.1"/>
    </source>
</evidence>